<dbReference type="Proteomes" id="UP000254330">
    <property type="component" value="Unassembled WGS sequence"/>
</dbReference>
<dbReference type="OrthoDB" id="2167122at2"/>
<protein>
    <recommendedName>
        <fullName evidence="5">Group-specific protein</fullName>
    </recommendedName>
</protein>
<dbReference type="Proteomes" id="UP000294641">
    <property type="component" value="Unassembled WGS sequence"/>
</dbReference>
<accession>A0A8B4Q5X5</accession>
<evidence type="ECO:0000313" key="4">
    <source>
        <dbReference type="Proteomes" id="UP000294641"/>
    </source>
</evidence>
<evidence type="ECO:0008006" key="5">
    <source>
        <dbReference type="Google" id="ProtNLM"/>
    </source>
</evidence>
<organism evidence="1 3">
    <name type="scientific">Kurthia zopfii</name>
    <dbReference type="NCBI Taxonomy" id="1650"/>
    <lineage>
        <taxon>Bacteria</taxon>
        <taxon>Bacillati</taxon>
        <taxon>Bacillota</taxon>
        <taxon>Bacilli</taxon>
        <taxon>Bacillales</taxon>
        <taxon>Caryophanaceae</taxon>
        <taxon>Kurthia</taxon>
    </lineage>
</organism>
<keyword evidence="4" id="KW-1185">Reference proteome</keyword>
<dbReference type="AlphaFoldDB" id="A0A8B4Q5X5"/>
<reference evidence="2 4" key="2">
    <citation type="submission" date="2019-03" db="EMBL/GenBank/DDBJ databases">
        <title>Genomic Encyclopedia of Type Strains, Phase IV (KMG-IV): sequencing the most valuable type-strain genomes for metagenomic binning, comparative biology and taxonomic classification.</title>
        <authorList>
            <person name="Goeker M."/>
        </authorList>
    </citation>
    <scope>NUCLEOTIDE SEQUENCE [LARGE SCALE GENOMIC DNA]</scope>
    <source>
        <strain evidence="2 4">DSM 20580</strain>
    </source>
</reference>
<dbReference type="EMBL" id="SNZG01000030">
    <property type="protein sequence ID" value="TDR35551.1"/>
    <property type="molecule type" value="Genomic_DNA"/>
</dbReference>
<comment type="caution">
    <text evidence="1">The sequence shown here is derived from an EMBL/GenBank/DDBJ whole genome shotgun (WGS) entry which is preliminary data.</text>
</comment>
<evidence type="ECO:0000313" key="3">
    <source>
        <dbReference type="Proteomes" id="UP000254330"/>
    </source>
</evidence>
<reference evidence="1 3" key="1">
    <citation type="submission" date="2018-06" db="EMBL/GenBank/DDBJ databases">
        <authorList>
            <consortium name="Pathogen Informatics"/>
            <person name="Doyle S."/>
        </authorList>
    </citation>
    <scope>NUCLEOTIDE SEQUENCE [LARGE SCALE GENOMIC DNA]</scope>
    <source>
        <strain evidence="1 3">NCTC10597</strain>
    </source>
</reference>
<gene>
    <name evidence="2" type="ORF">DFR61_13046</name>
    <name evidence="1" type="ORF">NCTC10597_00857</name>
</gene>
<evidence type="ECO:0000313" key="2">
    <source>
        <dbReference type="EMBL" id="TDR35551.1"/>
    </source>
</evidence>
<dbReference type="RefSeq" id="WP_109348758.1">
    <property type="nucleotide sequence ID" value="NZ_BJUE01000007.1"/>
</dbReference>
<dbReference type="EMBL" id="UGNP01000001">
    <property type="protein sequence ID" value="STX09187.1"/>
    <property type="molecule type" value="Genomic_DNA"/>
</dbReference>
<evidence type="ECO:0000313" key="1">
    <source>
        <dbReference type="EMBL" id="STX09187.1"/>
    </source>
</evidence>
<sequence>MLNVQIDSEQLEHDYKVALNKAISEITFQKTFWDFKELMNQTCMSKSFILEKFFYEPDFPKYKVGQKWLMPAVETQEFLKNWLKKQSQN</sequence>
<name>A0A8B4Q5X5_9BACL</name>
<proteinExistence type="predicted"/>